<dbReference type="EMBL" id="AK034078">
    <property type="protein sequence ID" value="BAC28574.1"/>
    <property type="molecule type" value="mRNA"/>
</dbReference>
<proteinExistence type="evidence at transcript level"/>
<reference evidence="1" key="7">
    <citation type="journal article" date="2005" name="Science">
        <title>The Transcriptional Landscape of the Mammalian Genome.</title>
        <authorList>
            <consortium name="The FANTOM Consortium"/>
            <consortium name="Riken Genome Exploration Research Group and Genome Science Group (Genome Network Project Core Group)"/>
        </authorList>
    </citation>
    <scope>NUCLEOTIDE SEQUENCE</scope>
    <source>
        <strain evidence="1">C57BL/6J</strain>
        <tissue evidence="1">Diencephalon</tissue>
    </source>
</reference>
<accession>Q8CC20</accession>
<protein>
    <submittedName>
        <fullName evidence="1">Uncharacterized protein</fullName>
    </submittedName>
</protein>
<evidence type="ECO:0000313" key="1">
    <source>
        <dbReference type="EMBL" id="BAC28574.1"/>
    </source>
</evidence>
<dbReference type="AGR" id="MGI:2442806"/>
<reference evidence="1" key="4">
    <citation type="journal article" date="2001" name="Nature">
        <title>Functional annotation of a full-length mouse cDNA collection.</title>
        <authorList>
            <consortium name="The RIKEN Genome Exploration Research Group Phase II Team and the FANTOM Consortium"/>
        </authorList>
    </citation>
    <scope>NUCLEOTIDE SEQUENCE</scope>
    <source>
        <strain evidence="1">C57BL/6J</strain>
        <tissue evidence="1">Diencephalon</tissue>
    </source>
</reference>
<dbReference type="AlphaFoldDB" id="Q8CC20"/>
<reference evidence="1" key="5">
    <citation type="submission" date="2001-07" db="EMBL/GenBank/DDBJ databases">
        <authorList>
            <person name="Adachi J."/>
            <person name="Aizawa K."/>
            <person name="Akimura T."/>
            <person name="Arakawa T."/>
            <person name="Bono H."/>
            <person name="Carninci P."/>
            <person name="Fukuda S."/>
            <person name="Furuno M."/>
            <person name="Hanagaki T."/>
            <person name="Hara A."/>
            <person name="Hashizume W."/>
            <person name="Hayashida K."/>
            <person name="Hayatsu N."/>
            <person name="Hiramoto K."/>
            <person name="Hiraoka T."/>
            <person name="Hirozane T."/>
            <person name="Hori F."/>
            <person name="Imotani K."/>
            <person name="Ishii Y."/>
            <person name="Itoh M."/>
            <person name="Kagawa I."/>
            <person name="Kasukawa T."/>
            <person name="Katoh H."/>
            <person name="Kawai J."/>
            <person name="Kojima Y."/>
            <person name="Kondo S."/>
            <person name="Konno H."/>
            <person name="Kouda M."/>
            <person name="Koya S."/>
            <person name="Kurihara C."/>
            <person name="Matsuyama T."/>
            <person name="Miyazaki A."/>
            <person name="Murata M."/>
            <person name="Nakamura M."/>
            <person name="Nishi K."/>
            <person name="Nomura K."/>
            <person name="Numazaki R."/>
            <person name="Ohno M."/>
            <person name="Ohsato N."/>
            <person name="Okazaki Y."/>
            <person name="Saito R."/>
            <person name="Saitoh H."/>
            <person name="Sakai C."/>
            <person name="Sakai K."/>
            <person name="Sakazume N."/>
            <person name="Sano H."/>
            <person name="Sasaki D."/>
            <person name="Shibata K."/>
            <person name="Shinagawa A."/>
            <person name="Shiraki T."/>
            <person name="Sogabe Y."/>
            <person name="Tagami M."/>
            <person name="Tagawa A."/>
            <person name="Takahashi F."/>
            <person name="Takaku-Akahira S."/>
            <person name="Takeda Y."/>
            <person name="Tanaka T."/>
            <person name="Tomaru A."/>
            <person name="Toya T."/>
            <person name="Yasunishi A."/>
            <person name="Muramatsu M."/>
            <person name="Hayashizaki Y."/>
        </authorList>
    </citation>
    <scope>NUCLEOTIDE SEQUENCE</scope>
    <source>
        <strain evidence="1">C57BL/6J</strain>
        <tissue evidence="1">Diencephalon</tissue>
    </source>
</reference>
<reference evidence="1" key="3">
    <citation type="journal article" date="2000" name="Genome Res.">
        <title>RIKEN integrated sequence analysis (RISA) system--384-format sequencing pipeline with 384 multicapillary sequencer.</title>
        <authorList>
            <person name="Shibata K."/>
            <person name="Itoh M."/>
            <person name="Aizawa K."/>
            <person name="Nagaoka S."/>
            <person name="Sasaki N."/>
            <person name="Carninci P."/>
            <person name="Konno H."/>
            <person name="Akiyama J."/>
            <person name="Nishi K."/>
            <person name="Kitsunai T."/>
            <person name="Tashiro H."/>
            <person name="Itoh M."/>
            <person name="Sumi N."/>
            <person name="Ishii Y."/>
            <person name="Nakamura S."/>
            <person name="Hazama M."/>
            <person name="Nishine T."/>
            <person name="Harada A."/>
            <person name="Yamamoto R."/>
            <person name="Matsumoto H."/>
            <person name="Sakaguchi S."/>
            <person name="Ikegami T."/>
            <person name="Kashiwagi K."/>
            <person name="Fujiwake S."/>
            <person name="Inoue K."/>
            <person name="Togawa Y."/>
            <person name="Izawa M."/>
            <person name="Ohara E."/>
            <person name="Watahiki M."/>
            <person name="Yoneda Y."/>
            <person name="Ishikawa T."/>
            <person name="Ozawa K."/>
            <person name="Tanaka T."/>
            <person name="Matsuura S."/>
            <person name="Kawai J."/>
            <person name="Okazaki Y."/>
            <person name="Muramatsu M."/>
            <person name="Inoue Y."/>
            <person name="Kira A."/>
            <person name="Hayashizaki Y."/>
        </authorList>
    </citation>
    <scope>NUCLEOTIDE SEQUENCE</scope>
    <source>
        <strain evidence="1">C57BL/6J</strain>
        <tissue evidence="1">Diencephalon</tissue>
    </source>
</reference>
<organism evidence="1">
    <name type="scientific">Mus musculus</name>
    <name type="common">Mouse</name>
    <dbReference type="NCBI Taxonomy" id="10090"/>
    <lineage>
        <taxon>Eukaryota</taxon>
        <taxon>Metazoa</taxon>
        <taxon>Chordata</taxon>
        <taxon>Craniata</taxon>
        <taxon>Vertebrata</taxon>
        <taxon>Euteleostomi</taxon>
        <taxon>Mammalia</taxon>
        <taxon>Eutheria</taxon>
        <taxon>Euarchontoglires</taxon>
        <taxon>Glires</taxon>
        <taxon>Rodentia</taxon>
        <taxon>Myomorpha</taxon>
        <taxon>Muroidea</taxon>
        <taxon>Muridae</taxon>
        <taxon>Murinae</taxon>
        <taxon>Mus</taxon>
        <taxon>Mus</taxon>
    </lineage>
</organism>
<evidence type="ECO:0000313" key="2">
    <source>
        <dbReference type="MGI" id="MGI:2442806"/>
    </source>
</evidence>
<gene>
    <name evidence="2" type="primary">9330154K18Rik</name>
</gene>
<sequence>MNCIYFLHISGMPKSQFSVCNPDSHTWERWLEQSSLEFEVILGYIHCKAFSQTNRIPECSEPRLRLCREENRADATPAQEFLCTPSAAEGANALRKLQIQK</sequence>
<name>Q8CC20_MOUSE</name>
<reference evidence="1" key="6">
    <citation type="journal article" date="2002" name="Nature">
        <title>Analysis of the mouse transcriptome based on functional annotation of 60,770 full-length cDNAs.</title>
        <authorList>
            <consortium name="The FANTOM Consortium and the RIKEN Genome Exploration Research Group Phase I and II Team"/>
        </authorList>
    </citation>
    <scope>NUCLEOTIDE SEQUENCE</scope>
    <source>
        <strain evidence="1">C57BL/6J</strain>
        <tissue evidence="1">Diencephalon</tissue>
    </source>
</reference>
<dbReference type="MGI" id="MGI:2442806">
    <property type="gene designation" value="9330154K18Rik"/>
</dbReference>
<reference evidence="1" key="2">
    <citation type="journal article" date="2000" name="Genome Res.">
        <title>Normalization and subtraction of cap-trapper-selected cDNAs to prepare full-length cDNA libraries for rapid discovery of new genes.</title>
        <authorList>
            <person name="Carninci P."/>
            <person name="Shibata Y."/>
            <person name="Hayatsu N."/>
            <person name="Sugahara Y."/>
            <person name="Shibata K."/>
            <person name="Itoh M."/>
            <person name="Konno H."/>
            <person name="Okazaki Y."/>
            <person name="Muramatsu M."/>
            <person name="Hayashizaki Y."/>
        </authorList>
    </citation>
    <scope>NUCLEOTIDE SEQUENCE</scope>
    <source>
        <strain evidence="1">C57BL/6J</strain>
        <tissue evidence="1">Diencephalon</tissue>
    </source>
</reference>
<reference evidence="1" key="8">
    <citation type="journal article" date="2005" name="Science">
        <title>Antisense Transcription in the Mammalian Transcriptome.</title>
        <authorList>
            <consortium name="RIKEN Genome Exploration Research Group and Genome Science Group (Genome Network Project Core Group) and the FANTOM Consortium"/>
        </authorList>
    </citation>
    <scope>NUCLEOTIDE SEQUENCE</scope>
    <source>
        <strain evidence="1">C57BL/6J</strain>
        <tissue evidence="1">Diencephalon</tissue>
    </source>
</reference>
<reference evidence="1" key="1">
    <citation type="journal article" date="1999" name="Methods Enzymol.">
        <title>High-efficiency full-length cDNA cloning.</title>
        <authorList>
            <person name="Carninci P."/>
            <person name="Hayashizaki Y."/>
        </authorList>
    </citation>
    <scope>NUCLEOTIDE SEQUENCE</scope>
    <source>
        <strain evidence="1">C57BL/6J</strain>
        <tissue evidence="1">Diencephalon</tissue>
    </source>
</reference>